<accession>Q1AXL1</accession>
<dbReference type="InterPro" id="IPR007627">
    <property type="entry name" value="RNA_pol_sigma70_r2"/>
</dbReference>
<evidence type="ECO:0000313" key="8">
    <source>
        <dbReference type="EMBL" id="ABG03867.1"/>
    </source>
</evidence>
<dbReference type="CDD" id="cd06171">
    <property type="entry name" value="Sigma70_r4"/>
    <property type="match status" value="1"/>
</dbReference>
<feature type="domain" description="RNA polymerase sigma-70 region 2" evidence="6">
    <location>
        <begin position="32"/>
        <end position="103"/>
    </location>
</feature>
<dbReference type="OrthoDB" id="3688906at2"/>
<dbReference type="Pfam" id="PF08281">
    <property type="entry name" value="Sigma70_r4_2"/>
    <property type="match status" value="1"/>
</dbReference>
<evidence type="ECO:0000256" key="2">
    <source>
        <dbReference type="ARBA" id="ARBA00023015"/>
    </source>
</evidence>
<evidence type="ECO:0000259" key="7">
    <source>
        <dbReference type="Pfam" id="PF08281"/>
    </source>
</evidence>
<dbReference type="PhylomeDB" id="Q1AXL1"/>
<dbReference type="InterPro" id="IPR036388">
    <property type="entry name" value="WH-like_DNA-bd_sf"/>
</dbReference>
<dbReference type="GO" id="GO:0003677">
    <property type="term" value="F:DNA binding"/>
    <property type="evidence" value="ECO:0007669"/>
    <property type="project" value="UniProtKB-KW"/>
</dbReference>
<dbReference type="Pfam" id="PF04542">
    <property type="entry name" value="Sigma70_r2"/>
    <property type="match status" value="1"/>
</dbReference>
<dbReference type="Gene3D" id="1.10.10.10">
    <property type="entry name" value="Winged helix-like DNA-binding domain superfamily/Winged helix DNA-binding domain"/>
    <property type="match status" value="1"/>
</dbReference>
<dbReference type="Gene3D" id="1.10.1740.10">
    <property type="match status" value="1"/>
</dbReference>
<dbReference type="InterPro" id="IPR014284">
    <property type="entry name" value="RNA_pol_sigma-70_dom"/>
</dbReference>
<comment type="similarity">
    <text evidence="1">Belongs to the sigma-70 factor family. ECF subfamily.</text>
</comment>
<dbReference type="HOGENOM" id="CLU_047691_3_1_11"/>
<keyword evidence="3" id="KW-0731">Sigma factor</keyword>
<protein>
    <submittedName>
        <fullName evidence="8">RNA polymerase, sigma-24 subunit, ECF subfamily</fullName>
    </submittedName>
</protein>
<dbReference type="EMBL" id="CP000386">
    <property type="protein sequence ID" value="ABG03867.1"/>
    <property type="molecule type" value="Genomic_DNA"/>
</dbReference>
<evidence type="ECO:0000256" key="3">
    <source>
        <dbReference type="ARBA" id="ARBA00023082"/>
    </source>
</evidence>
<reference evidence="8 9" key="1">
    <citation type="submission" date="2006-06" db="EMBL/GenBank/DDBJ databases">
        <title>Complete sequence of Rubrobacter xylanophilus DSM 9941.</title>
        <authorList>
            <consortium name="US DOE Joint Genome Institute"/>
            <person name="Copeland A."/>
            <person name="Lucas S."/>
            <person name="Lapidus A."/>
            <person name="Barry K."/>
            <person name="Detter J.C."/>
            <person name="Glavina del Rio T."/>
            <person name="Hammon N."/>
            <person name="Israni S."/>
            <person name="Dalin E."/>
            <person name="Tice H."/>
            <person name="Pitluck S."/>
            <person name="Munk A.C."/>
            <person name="Brettin T."/>
            <person name="Bruce D."/>
            <person name="Han C."/>
            <person name="Tapia R."/>
            <person name="Gilna P."/>
            <person name="Schmutz J."/>
            <person name="Larimer F."/>
            <person name="Land M."/>
            <person name="Hauser L."/>
            <person name="Kyrpides N."/>
            <person name="Lykidis A."/>
            <person name="da Costa M.S."/>
            <person name="Rainey F.A."/>
            <person name="Empadinhas N."/>
            <person name="Jolivet E."/>
            <person name="Battista J.R."/>
            <person name="Richardson P."/>
        </authorList>
    </citation>
    <scope>NUCLEOTIDE SEQUENCE [LARGE SCALE GENOMIC DNA]</scope>
    <source>
        <strain evidence="9">DSM 9941 / NBRC 16129 / PRD-1</strain>
    </source>
</reference>
<dbReference type="GO" id="GO:0006352">
    <property type="term" value="P:DNA-templated transcription initiation"/>
    <property type="evidence" value="ECO:0007669"/>
    <property type="project" value="InterPro"/>
</dbReference>
<dbReference type="InterPro" id="IPR039425">
    <property type="entry name" value="RNA_pol_sigma-70-like"/>
</dbReference>
<sequence>MVVRGGEQSGRSEGPGLAERIACGDALAVRELVERHYAELYRYAFAALRHRAASEDAVHDALVRALEALGRYPEERIRGMSLRPWLYRITLNTVRNRLRARGREARLEDPGALAEPRGDPEGVMDALAALRLLPERQRVAVSLRYLQDLPYAEISAATGWPEGTVKTLVRRGLIRLRAAMEQEERSRGGER</sequence>
<keyword evidence="5" id="KW-0804">Transcription</keyword>
<dbReference type="InterPro" id="IPR013324">
    <property type="entry name" value="RNA_pol_sigma_r3/r4-like"/>
</dbReference>
<dbReference type="InterPro" id="IPR013249">
    <property type="entry name" value="RNA_pol_sigma70_r4_t2"/>
</dbReference>
<dbReference type="PANTHER" id="PTHR43133:SF8">
    <property type="entry name" value="RNA POLYMERASE SIGMA FACTOR HI_1459-RELATED"/>
    <property type="match status" value="1"/>
</dbReference>
<dbReference type="PANTHER" id="PTHR43133">
    <property type="entry name" value="RNA POLYMERASE ECF-TYPE SIGMA FACTO"/>
    <property type="match status" value="1"/>
</dbReference>
<dbReference type="NCBIfam" id="TIGR02937">
    <property type="entry name" value="sigma70-ECF"/>
    <property type="match status" value="1"/>
</dbReference>
<keyword evidence="9" id="KW-1185">Reference proteome</keyword>
<evidence type="ECO:0000256" key="5">
    <source>
        <dbReference type="ARBA" id="ARBA00023163"/>
    </source>
</evidence>
<evidence type="ECO:0000259" key="6">
    <source>
        <dbReference type="Pfam" id="PF04542"/>
    </source>
</evidence>
<feature type="domain" description="RNA polymerase sigma factor 70 region 4 type 2" evidence="7">
    <location>
        <begin position="127"/>
        <end position="176"/>
    </location>
</feature>
<dbReference type="eggNOG" id="COG1595">
    <property type="taxonomic scope" value="Bacteria"/>
</dbReference>
<dbReference type="SUPFAM" id="SSF88946">
    <property type="entry name" value="Sigma2 domain of RNA polymerase sigma factors"/>
    <property type="match status" value="1"/>
</dbReference>
<dbReference type="Proteomes" id="UP000006637">
    <property type="component" value="Chromosome"/>
</dbReference>
<dbReference type="AlphaFoldDB" id="Q1AXL1"/>
<dbReference type="KEGG" id="rxy:Rxyl_0900"/>
<evidence type="ECO:0000256" key="4">
    <source>
        <dbReference type="ARBA" id="ARBA00023125"/>
    </source>
</evidence>
<gene>
    <name evidence="8" type="ordered locus">Rxyl_0900</name>
</gene>
<evidence type="ECO:0000313" key="9">
    <source>
        <dbReference type="Proteomes" id="UP000006637"/>
    </source>
</evidence>
<organism evidence="8 9">
    <name type="scientific">Rubrobacter xylanophilus (strain DSM 9941 / JCM 11954 / NBRC 16129 / PRD-1)</name>
    <dbReference type="NCBI Taxonomy" id="266117"/>
    <lineage>
        <taxon>Bacteria</taxon>
        <taxon>Bacillati</taxon>
        <taxon>Actinomycetota</taxon>
        <taxon>Rubrobacteria</taxon>
        <taxon>Rubrobacterales</taxon>
        <taxon>Rubrobacteraceae</taxon>
        <taxon>Rubrobacter</taxon>
    </lineage>
</organism>
<proteinExistence type="inferred from homology"/>
<dbReference type="STRING" id="266117.Rxyl_0900"/>
<keyword evidence="4" id="KW-0238">DNA-binding</keyword>
<evidence type="ECO:0000256" key="1">
    <source>
        <dbReference type="ARBA" id="ARBA00010641"/>
    </source>
</evidence>
<keyword evidence="2" id="KW-0805">Transcription regulation</keyword>
<dbReference type="GO" id="GO:0016987">
    <property type="term" value="F:sigma factor activity"/>
    <property type="evidence" value="ECO:0007669"/>
    <property type="project" value="UniProtKB-KW"/>
</dbReference>
<dbReference type="SUPFAM" id="SSF88659">
    <property type="entry name" value="Sigma3 and sigma4 domains of RNA polymerase sigma factors"/>
    <property type="match status" value="1"/>
</dbReference>
<dbReference type="InterPro" id="IPR013325">
    <property type="entry name" value="RNA_pol_sigma_r2"/>
</dbReference>
<name>Q1AXL1_RUBXD</name>